<proteinExistence type="predicted"/>
<gene>
    <name evidence="2" type="ORF">CISG_07663</name>
</gene>
<feature type="compositionally biased region" description="Basic and acidic residues" evidence="1">
    <location>
        <begin position="1"/>
        <end position="14"/>
    </location>
</feature>
<evidence type="ECO:0000313" key="3">
    <source>
        <dbReference type="Proteomes" id="UP000054559"/>
    </source>
</evidence>
<dbReference type="Proteomes" id="UP000054559">
    <property type="component" value="Unassembled WGS sequence"/>
</dbReference>
<feature type="region of interest" description="Disordered" evidence="1">
    <location>
        <begin position="1"/>
        <end position="54"/>
    </location>
</feature>
<sequence length="54" mass="5824">MSCRDEGGRRRPPDRPGFTSRIGDLPGALVSRAPSDPSIPPLKSQRQLSFSESG</sequence>
<evidence type="ECO:0000313" key="2">
    <source>
        <dbReference type="EMBL" id="KMU79232.1"/>
    </source>
</evidence>
<accession>A0A0J8TZ11</accession>
<organism evidence="2 3">
    <name type="scientific">Coccidioides immitis RMSCC 3703</name>
    <dbReference type="NCBI Taxonomy" id="454286"/>
    <lineage>
        <taxon>Eukaryota</taxon>
        <taxon>Fungi</taxon>
        <taxon>Dikarya</taxon>
        <taxon>Ascomycota</taxon>
        <taxon>Pezizomycotina</taxon>
        <taxon>Eurotiomycetes</taxon>
        <taxon>Eurotiomycetidae</taxon>
        <taxon>Onygenales</taxon>
        <taxon>Onygenaceae</taxon>
        <taxon>Coccidioides</taxon>
    </lineage>
</organism>
<name>A0A0J8TZ11_COCIT</name>
<protein>
    <submittedName>
        <fullName evidence="2">Uncharacterized protein</fullName>
    </submittedName>
</protein>
<reference evidence="3" key="1">
    <citation type="journal article" date="2010" name="Genome Res.">
        <title>Population genomic sequencing of Coccidioides fungi reveals recent hybridization and transposon control.</title>
        <authorList>
            <person name="Neafsey D.E."/>
            <person name="Barker B.M."/>
            <person name="Sharpton T.J."/>
            <person name="Stajich J.E."/>
            <person name="Park D.J."/>
            <person name="Whiston E."/>
            <person name="Hung C.-Y."/>
            <person name="McMahan C."/>
            <person name="White J."/>
            <person name="Sykes S."/>
            <person name="Heiman D."/>
            <person name="Young S."/>
            <person name="Zeng Q."/>
            <person name="Abouelleil A."/>
            <person name="Aftuck L."/>
            <person name="Bessette D."/>
            <person name="Brown A."/>
            <person name="FitzGerald M."/>
            <person name="Lui A."/>
            <person name="Macdonald J.P."/>
            <person name="Priest M."/>
            <person name="Orbach M.J."/>
            <person name="Galgiani J.N."/>
            <person name="Kirkland T.N."/>
            <person name="Cole G.T."/>
            <person name="Birren B.W."/>
            <person name="Henn M.R."/>
            <person name="Taylor J.W."/>
            <person name="Rounsley S.D."/>
        </authorList>
    </citation>
    <scope>NUCLEOTIDE SEQUENCE [LARGE SCALE GENOMIC DNA]</scope>
    <source>
        <strain evidence="3">RMSCC 3703</strain>
    </source>
</reference>
<evidence type="ECO:0000256" key="1">
    <source>
        <dbReference type="SAM" id="MobiDB-lite"/>
    </source>
</evidence>
<dbReference type="AlphaFoldDB" id="A0A0J8TZ11"/>
<feature type="compositionally biased region" description="Polar residues" evidence="1">
    <location>
        <begin position="44"/>
        <end position="54"/>
    </location>
</feature>
<dbReference type="EMBL" id="DS268172">
    <property type="protein sequence ID" value="KMU79232.1"/>
    <property type="molecule type" value="Genomic_DNA"/>
</dbReference>